<dbReference type="AlphaFoldDB" id="A0A7S7SNP6"/>
<keyword evidence="1" id="KW-0812">Transmembrane</keyword>
<evidence type="ECO:0000256" key="1">
    <source>
        <dbReference type="SAM" id="Phobius"/>
    </source>
</evidence>
<dbReference type="Proteomes" id="UP000593892">
    <property type="component" value="Chromosome"/>
</dbReference>
<evidence type="ECO:0000313" key="4">
    <source>
        <dbReference type="Proteomes" id="UP000593892"/>
    </source>
</evidence>
<keyword evidence="1" id="KW-1133">Transmembrane helix</keyword>
<dbReference type="InterPro" id="IPR058514">
    <property type="entry name" value="DUF8201"/>
</dbReference>
<proteinExistence type="predicted"/>
<dbReference type="Pfam" id="PF26626">
    <property type="entry name" value="DUF8201"/>
    <property type="match status" value="1"/>
</dbReference>
<feature type="transmembrane region" description="Helical" evidence="1">
    <location>
        <begin position="176"/>
        <end position="193"/>
    </location>
</feature>
<sequence length="729" mass="81837">MPKAFSILFGALFTLATAYGLGRLLLQRLKPNLTREEQHLFGFVAGVPVLSLIIFLLACVHLIYDATFLVLGLAVFAAVWKTRAYQTTGDRLPALPRLWQWTFWPLYTVFAVIAVIYAMAPEWSPDGSSYHLGIVGHFYRAHGFKLISSNMYAFLSQGLEMLFLSAWAFGRHSAAALVHGAFLLVLPLLLLRYGQRQGIPGAGAAAGLFVLISPVVMIDGASAYNDVAVACLLFAVFYLCEIDAPPALTGLLAGFCYALKYTAFLAVVYVVLRYAFQRRWRHILIACIPAACMVLPWVLRNWIWTGNPFSPLLNAYFPNPFVHASFEAEYAQSMRWYVGLETWQQIPLELTLRGRILGGFLGPLFLLTPLTLLGLRSKPGRRALLCAVLFSLTYAANIGTRFLIPALPFWSLALAAGLPSVTLPVLVLAHAFLSFPGQPDRYCDPYGWRIDKIPYKQALRGKKVEAWLAEKWPAYRLARMVEGATPEGAVVYSMSPIAESYTTREIRASFQSGPNEQLRDYLLTPLVAEFQPEQQLEFRFPAQSLTGLRVVQTASPEPGAPGSRDVWSITEFRVLSQGRELPRDDDWRLQARPSAWDVQKAFDNSPVTRWRSWAGIRPGMFVEVSFGHARTVDTVRLDVTRDQYAVRLKLEGRDASGLWRELTHEPKASGLAPPLGMRRMAIDELKRDGVSYLLLSDDDYRADDFREHADLWGIRQTAMVDNVRLYKLE</sequence>
<feature type="transmembrane region" description="Helical" evidence="1">
    <location>
        <begin position="62"/>
        <end position="80"/>
    </location>
</feature>
<accession>A0A7S7SNP6</accession>
<name>A0A7S7SNP6_PALFE</name>
<keyword evidence="4" id="KW-1185">Reference proteome</keyword>
<dbReference type="EMBL" id="CP063849">
    <property type="protein sequence ID" value="QOY91133.1"/>
    <property type="molecule type" value="Genomic_DNA"/>
</dbReference>
<feature type="transmembrane region" description="Helical" evidence="1">
    <location>
        <begin position="199"/>
        <end position="216"/>
    </location>
</feature>
<feature type="transmembrane region" description="Helical" evidence="1">
    <location>
        <begin position="410"/>
        <end position="433"/>
    </location>
</feature>
<feature type="transmembrane region" description="Helical" evidence="1">
    <location>
        <begin position="283"/>
        <end position="303"/>
    </location>
</feature>
<dbReference type="RefSeq" id="WP_194452788.1">
    <property type="nucleotide sequence ID" value="NZ_CP063849.1"/>
</dbReference>
<feature type="transmembrane region" description="Helical" evidence="1">
    <location>
        <begin position="38"/>
        <end position="56"/>
    </location>
</feature>
<feature type="transmembrane region" description="Helical" evidence="1">
    <location>
        <begin position="101"/>
        <end position="120"/>
    </location>
</feature>
<reference evidence="3 4" key="1">
    <citation type="submission" date="2020-10" db="EMBL/GenBank/DDBJ databases">
        <title>Complete genome sequence of Paludibaculum fermentans P105T, a facultatively anaerobic acidobacterium capable of dissimilatory Fe(III) reduction.</title>
        <authorList>
            <person name="Dedysh S.N."/>
            <person name="Beletsky A.V."/>
            <person name="Kulichevskaya I.S."/>
            <person name="Mardanov A.V."/>
            <person name="Ravin N.V."/>
        </authorList>
    </citation>
    <scope>NUCLEOTIDE SEQUENCE [LARGE SCALE GENOMIC DNA]</scope>
    <source>
        <strain evidence="3 4">P105</strain>
    </source>
</reference>
<organism evidence="3 4">
    <name type="scientific">Paludibaculum fermentans</name>
    <dbReference type="NCBI Taxonomy" id="1473598"/>
    <lineage>
        <taxon>Bacteria</taxon>
        <taxon>Pseudomonadati</taxon>
        <taxon>Acidobacteriota</taxon>
        <taxon>Terriglobia</taxon>
        <taxon>Bryobacterales</taxon>
        <taxon>Bryobacteraceae</taxon>
        <taxon>Paludibaculum</taxon>
    </lineage>
</organism>
<protein>
    <recommendedName>
        <fullName evidence="2">DUF8201 domain-containing protein</fullName>
    </recommendedName>
</protein>
<feature type="transmembrane region" description="Helical" evidence="1">
    <location>
        <begin position="356"/>
        <end position="375"/>
    </location>
</feature>
<gene>
    <name evidence="3" type="ORF">IRI77_14650</name>
</gene>
<evidence type="ECO:0000313" key="3">
    <source>
        <dbReference type="EMBL" id="QOY91133.1"/>
    </source>
</evidence>
<dbReference type="KEGG" id="pfer:IRI77_14650"/>
<evidence type="ECO:0000259" key="2">
    <source>
        <dbReference type="Pfam" id="PF26626"/>
    </source>
</evidence>
<feature type="transmembrane region" description="Helical" evidence="1">
    <location>
        <begin position="382"/>
        <end position="404"/>
    </location>
</feature>
<feature type="domain" description="DUF8201" evidence="2">
    <location>
        <begin position="6"/>
        <end position="313"/>
    </location>
</feature>
<feature type="transmembrane region" description="Helical" evidence="1">
    <location>
        <begin position="6"/>
        <end position="26"/>
    </location>
</feature>
<keyword evidence="1" id="KW-0472">Membrane</keyword>
<feature type="transmembrane region" description="Helical" evidence="1">
    <location>
        <begin position="251"/>
        <end position="271"/>
    </location>
</feature>